<proteinExistence type="predicted"/>
<gene>
    <name evidence="1" type="ORF">B5G22_00075</name>
</gene>
<evidence type="ECO:0000313" key="1">
    <source>
        <dbReference type="EMBL" id="OUN50366.1"/>
    </source>
</evidence>
<dbReference type="AlphaFoldDB" id="A0A1Y4PCV8"/>
<reference evidence="2" key="1">
    <citation type="submission" date="2017-04" db="EMBL/GenBank/DDBJ databases">
        <title>Function of individual gut microbiota members based on whole genome sequencing of pure cultures obtained from chicken caecum.</title>
        <authorList>
            <person name="Medvecky M."/>
            <person name="Cejkova D."/>
            <person name="Polansky O."/>
            <person name="Karasova D."/>
            <person name="Kubasova T."/>
            <person name="Cizek A."/>
            <person name="Rychlik I."/>
        </authorList>
    </citation>
    <scope>NUCLEOTIDE SEQUENCE [LARGE SCALE GENOMIC DNA]</scope>
    <source>
        <strain evidence="2">An71</strain>
    </source>
</reference>
<comment type="caution">
    <text evidence="1">The sequence shown here is derived from an EMBL/GenBank/DDBJ whole genome shotgun (WGS) entry which is preliminary data.</text>
</comment>
<dbReference type="RefSeq" id="WP_087214209.1">
    <property type="nucleotide sequence ID" value="NZ_NFHN01000001.1"/>
</dbReference>
<organism evidence="1 2">
    <name type="scientific">Limosilactobacillus reuteri</name>
    <name type="common">Lactobacillus reuteri</name>
    <dbReference type="NCBI Taxonomy" id="1598"/>
    <lineage>
        <taxon>Bacteria</taxon>
        <taxon>Bacillati</taxon>
        <taxon>Bacillota</taxon>
        <taxon>Bacilli</taxon>
        <taxon>Lactobacillales</taxon>
        <taxon>Lactobacillaceae</taxon>
        <taxon>Limosilactobacillus</taxon>
    </lineage>
</organism>
<protein>
    <submittedName>
        <fullName evidence="1">Uncharacterized protein</fullName>
    </submittedName>
</protein>
<dbReference type="Proteomes" id="UP000195868">
    <property type="component" value="Unassembled WGS sequence"/>
</dbReference>
<evidence type="ECO:0000313" key="2">
    <source>
        <dbReference type="Proteomes" id="UP000195868"/>
    </source>
</evidence>
<accession>A0A1Y4PCV8</accession>
<sequence length="134" mass="15856">METQTKSLFAKAHEAFWDAKAEQYIDEALNGFNREENIKNAFIGYVLMDWVYDVNTELINLPGQITGCWDSYEKYDQWLLRSMLYPERIIEQIEKIFNRNRAEIIRLLGDDDPSYVNDFSADFYYCNGIDVPDK</sequence>
<name>A0A1Y4PCV8_LIMRT</name>
<dbReference type="EMBL" id="NFHN01000001">
    <property type="protein sequence ID" value="OUN50366.1"/>
    <property type="molecule type" value="Genomic_DNA"/>
</dbReference>